<evidence type="ECO:0008006" key="3">
    <source>
        <dbReference type="Google" id="ProtNLM"/>
    </source>
</evidence>
<accession>A0A5C6CHC1</accession>
<evidence type="ECO:0000313" key="2">
    <source>
        <dbReference type="Proteomes" id="UP000316304"/>
    </source>
</evidence>
<dbReference type="AlphaFoldDB" id="A0A5C6CHC1"/>
<name>A0A5C6CHC1_9BACT</name>
<protein>
    <recommendedName>
        <fullName evidence="3">BON domain protein</fullName>
    </recommendedName>
</protein>
<sequence length="93" mass="10296">MGIEMIATEKRHVPEEQTCVPSQAILRSATGDIQAAISRCAYTPVKRLTCGVQGRVLIVCGRLPSFFLKQIAIELVRPHQSVEIQCEFAIEVD</sequence>
<keyword evidence="2" id="KW-1185">Reference proteome</keyword>
<dbReference type="Proteomes" id="UP000316304">
    <property type="component" value="Unassembled WGS sequence"/>
</dbReference>
<dbReference type="EMBL" id="SJPT01000003">
    <property type="protein sequence ID" value="TWU24303.1"/>
    <property type="molecule type" value="Genomic_DNA"/>
</dbReference>
<organism evidence="1 2">
    <name type="scientific">Novipirellula galeiformis</name>
    <dbReference type="NCBI Taxonomy" id="2528004"/>
    <lineage>
        <taxon>Bacteria</taxon>
        <taxon>Pseudomonadati</taxon>
        <taxon>Planctomycetota</taxon>
        <taxon>Planctomycetia</taxon>
        <taxon>Pirellulales</taxon>
        <taxon>Pirellulaceae</taxon>
        <taxon>Novipirellula</taxon>
    </lineage>
</organism>
<gene>
    <name evidence="1" type="ORF">Pla52o_22300</name>
</gene>
<comment type="caution">
    <text evidence="1">The sequence shown here is derived from an EMBL/GenBank/DDBJ whole genome shotgun (WGS) entry which is preliminary data.</text>
</comment>
<reference evidence="1 2" key="1">
    <citation type="submission" date="2019-02" db="EMBL/GenBank/DDBJ databases">
        <title>Deep-cultivation of Planctomycetes and their phenomic and genomic characterization uncovers novel biology.</title>
        <authorList>
            <person name="Wiegand S."/>
            <person name="Jogler M."/>
            <person name="Boedeker C."/>
            <person name="Pinto D."/>
            <person name="Vollmers J."/>
            <person name="Rivas-Marin E."/>
            <person name="Kohn T."/>
            <person name="Peeters S.H."/>
            <person name="Heuer A."/>
            <person name="Rast P."/>
            <person name="Oberbeckmann S."/>
            <person name="Bunk B."/>
            <person name="Jeske O."/>
            <person name="Meyerdierks A."/>
            <person name="Storesund J.E."/>
            <person name="Kallscheuer N."/>
            <person name="Luecker S."/>
            <person name="Lage O.M."/>
            <person name="Pohl T."/>
            <person name="Merkel B.J."/>
            <person name="Hornburger P."/>
            <person name="Mueller R.-W."/>
            <person name="Bruemmer F."/>
            <person name="Labrenz M."/>
            <person name="Spormann A.M."/>
            <person name="Op Den Camp H."/>
            <person name="Overmann J."/>
            <person name="Amann R."/>
            <person name="Jetten M.S.M."/>
            <person name="Mascher T."/>
            <person name="Medema M.H."/>
            <person name="Devos D.P."/>
            <person name="Kaster A.-K."/>
            <person name="Ovreas L."/>
            <person name="Rohde M."/>
            <person name="Galperin M.Y."/>
            <person name="Jogler C."/>
        </authorList>
    </citation>
    <scope>NUCLEOTIDE SEQUENCE [LARGE SCALE GENOMIC DNA]</scope>
    <source>
        <strain evidence="1 2">Pla52o</strain>
    </source>
</reference>
<evidence type="ECO:0000313" key="1">
    <source>
        <dbReference type="EMBL" id="TWU24303.1"/>
    </source>
</evidence>
<proteinExistence type="predicted"/>